<evidence type="ECO:0000313" key="1">
    <source>
        <dbReference type="EMBL" id="MCG2590956.1"/>
    </source>
</evidence>
<dbReference type="SUPFAM" id="SSF53756">
    <property type="entry name" value="UDP-Glycosyltransferase/glycogen phosphorylase"/>
    <property type="match status" value="1"/>
</dbReference>
<reference evidence="1" key="1">
    <citation type="submission" date="2022-01" db="EMBL/GenBank/DDBJ databases">
        <authorList>
            <person name="Wang Y."/>
        </authorList>
    </citation>
    <scope>NUCLEOTIDE SEQUENCE</scope>
    <source>
        <strain evidence="1">WB101</strain>
    </source>
</reference>
<comment type="caution">
    <text evidence="1">The sequence shown here is derived from an EMBL/GenBank/DDBJ whole genome shotgun (WGS) entry which is preliminary data.</text>
</comment>
<accession>A0ABS9KJD9</accession>
<organism evidence="1 2">
    <name type="scientific">Rhodohalobacter sulfatireducens</name>
    <dbReference type="NCBI Taxonomy" id="2911366"/>
    <lineage>
        <taxon>Bacteria</taxon>
        <taxon>Pseudomonadati</taxon>
        <taxon>Balneolota</taxon>
        <taxon>Balneolia</taxon>
        <taxon>Balneolales</taxon>
        <taxon>Balneolaceae</taxon>
        <taxon>Rhodohalobacter</taxon>
    </lineage>
</organism>
<name>A0ABS9KJD9_9BACT</name>
<evidence type="ECO:0008006" key="3">
    <source>
        <dbReference type="Google" id="ProtNLM"/>
    </source>
</evidence>
<keyword evidence="2" id="KW-1185">Reference proteome</keyword>
<dbReference type="Proteomes" id="UP001165366">
    <property type="component" value="Unassembled WGS sequence"/>
</dbReference>
<dbReference type="EMBL" id="JAKLWS010000052">
    <property type="protein sequence ID" value="MCG2590956.1"/>
    <property type="molecule type" value="Genomic_DNA"/>
</dbReference>
<gene>
    <name evidence="1" type="ORF">L6773_20465</name>
</gene>
<protein>
    <recommendedName>
        <fullName evidence="3">Glycosyltransferase subfamily 4-like N-terminal domain-containing protein</fullName>
    </recommendedName>
</protein>
<dbReference type="RefSeq" id="WP_237856492.1">
    <property type="nucleotide sequence ID" value="NZ_JAKLWS010000052.1"/>
</dbReference>
<evidence type="ECO:0000313" key="2">
    <source>
        <dbReference type="Proteomes" id="UP001165366"/>
    </source>
</evidence>
<proteinExistence type="predicted"/>
<reference evidence="1" key="2">
    <citation type="submission" date="2024-05" db="EMBL/GenBank/DDBJ databases">
        <title>Rhodohalobacter halophilus gen. nov., sp. nov., a moderately halophilic member of the family Balneolaceae.</title>
        <authorList>
            <person name="Xia J."/>
        </authorList>
    </citation>
    <scope>NUCLEOTIDE SEQUENCE</scope>
    <source>
        <strain evidence="1">WB101</strain>
    </source>
</reference>
<sequence length="347" mass="40285">MKIGYIYYTFYPVTGGASVHGFNLAKELYQQGHELFKINGAPDPYTHRLKNPVSGLFWIMGNCDLVYIRMDYFLYLRNFVSILALLMRKKFVVELNNPSDELHLFGRGQRYIGFADKIMSKILQRADAIITVSEPLKNYCEEALSLKNVHIIENGGELFDGDTDAVSREVVENIKEIQEDYSKIVVWSGSANNMQDLEKMEEIAKSQRKKSAVILIIKEDPQINTLPETKENLFVFKNLHREEVKYIISNSDIGLALYRDYPWSRWGFYNSSLKIYEYLNNGLLTITNTEGTEVQKSYPNFRSAKKNEDIIRWIDQYEGGTFEIQNPRTWSIVAEETSQILEQVFNR</sequence>
<dbReference type="Gene3D" id="3.40.50.2000">
    <property type="entry name" value="Glycogen Phosphorylase B"/>
    <property type="match status" value="2"/>
</dbReference>